<dbReference type="PANTHER" id="PTHR30290:SF38">
    <property type="entry name" value="D,D-DIPEPTIDE-BINDING PERIPLASMIC PROTEIN DDPA-RELATED"/>
    <property type="match status" value="1"/>
</dbReference>
<reference evidence="5 6" key="1">
    <citation type="submission" date="2020-02" db="EMBL/GenBank/DDBJ databases">
        <title>Genome sequence of Roseobacter ponti.</title>
        <authorList>
            <person name="Hollensteiner J."/>
            <person name="Schneider D."/>
            <person name="Poehlein A."/>
            <person name="Daniel R."/>
        </authorList>
    </citation>
    <scope>NUCLEOTIDE SEQUENCE [LARGE SCALE GENOMIC DNA]</scope>
    <source>
        <strain evidence="5 6">DSM 106830</strain>
    </source>
</reference>
<sequence length="546" mass="59817">MTFSETVHPAALKYARETEAGTLSRREFMTRATSLGVTAAAAYGLLGLAQPAKAAAHAQAGGTLRIESTVKALKDPRTYDWPQMSNYTRGYLEYLVEYQIDGSFEPMLLSGWEVNEDATEYMLSVRPGVTWTNGDAFTAQDVAFNIERWCDKGVEGNSMASRMGSLVDAETGKAREGAISVVDDATVRLTLDKPDITLIAGFSDYPAAIVHQSFNGDPLDNPIGTGPYLPAEFEVGVRAVLVKNEDHTWWGEGAYLDRIEYLDFGTDQASIVAAVDADEVDMVYESLGDFIFILDDIGLTKSEAVTANTVVIRPNQEAVVDGNTPYADVRVRRALAMAVDNAVLLELGFSGNGRVAENHHVSPIHPEYAELPAPVYDPAGAKALLDEAGMGDFEHDLISIDDTWRKDTTDAAASMLRDAGINVKRTVLPGATFWNDWAKYPLSSTDWAQRPLGVQVLALAYKSGEAWNESAFASEEFDSLLEDALAIADADQRREVMAKLQKIMQDEGVIIQPYWRSIYRHHKESVVGAEMHPTFEIHVTKLGFAA</sequence>
<comment type="similarity">
    <text evidence="2">Belongs to the bacterial solute-binding protein 5 family.</text>
</comment>
<dbReference type="PANTHER" id="PTHR30290">
    <property type="entry name" value="PERIPLASMIC BINDING COMPONENT OF ABC TRANSPORTER"/>
    <property type="match status" value="1"/>
</dbReference>
<evidence type="ECO:0000259" key="4">
    <source>
        <dbReference type="Pfam" id="PF00496"/>
    </source>
</evidence>
<dbReference type="Gene3D" id="3.10.105.10">
    <property type="entry name" value="Dipeptide-binding Protein, Domain 3"/>
    <property type="match status" value="1"/>
</dbReference>
<dbReference type="InterPro" id="IPR006311">
    <property type="entry name" value="TAT_signal"/>
</dbReference>
<protein>
    <submittedName>
        <fullName evidence="5">ABC transporter substrate-binding protein</fullName>
    </submittedName>
</protein>
<accession>A0A858SYK8</accession>
<evidence type="ECO:0000256" key="2">
    <source>
        <dbReference type="ARBA" id="ARBA00005695"/>
    </source>
</evidence>
<dbReference type="Gene3D" id="3.40.190.10">
    <property type="entry name" value="Periplasmic binding protein-like II"/>
    <property type="match status" value="1"/>
</dbReference>
<dbReference type="SUPFAM" id="SSF53850">
    <property type="entry name" value="Periplasmic binding protein-like II"/>
    <property type="match status" value="1"/>
</dbReference>
<dbReference type="AlphaFoldDB" id="A0A858SYK8"/>
<dbReference type="GO" id="GO:1904680">
    <property type="term" value="F:peptide transmembrane transporter activity"/>
    <property type="evidence" value="ECO:0007669"/>
    <property type="project" value="TreeGrafter"/>
</dbReference>
<dbReference type="PROSITE" id="PS51318">
    <property type="entry name" value="TAT"/>
    <property type="match status" value="1"/>
</dbReference>
<keyword evidence="3" id="KW-0732">Signal</keyword>
<evidence type="ECO:0000313" key="6">
    <source>
        <dbReference type="Proteomes" id="UP000503308"/>
    </source>
</evidence>
<dbReference type="CDD" id="cd08503">
    <property type="entry name" value="PBP2_NikA_DppA_OppA_like_17"/>
    <property type="match status" value="1"/>
</dbReference>
<dbReference type="InterPro" id="IPR030678">
    <property type="entry name" value="Peptide/Ni-bd"/>
</dbReference>
<evidence type="ECO:0000256" key="3">
    <source>
        <dbReference type="ARBA" id="ARBA00022729"/>
    </source>
</evidence>
<proteinExistence type="inferred from homology"/>
<evidence type="ECO:0000313" key="5">
    <source>
        <dbReference type="EMBL" id="QJF52952.1"/>
    </source>
</evidence>
<comment type="subcellular location">
    <subcellularLocation>
        <location evidence="1">Periplasm</location>
    </subcellularLocation>
</comment>
<dbReference type="GO" id="GO:0030288">
    <property type="term" value="C:outer membrane-bounded periplasmic space"/>
    <property type="evidence" value="ECO:0007669"/>
    <property type="project" value="UniProtKB-ARBA"/>
</dbReference>
<dbReference type="RefSeq" id="WP_169642169.1">
    <property type="nucleotide sequence ID" value="NZ_CP048788.1"/>
</dbReference>
<dbReference type="GO" id="GO:0015833">
    <property type="term" value="P:peptide transport"/>
    <property type="evidence" value="ECO:0007669"/>
    <property type="project" value="TreeGrafter"/>
</dbReference>
<dbReference type="KEGG" id="rpon:G3256_18115"/>
<evidence type="ECO:0000256" key="1">
    <source>
        <dbReference type="ARBA" id="ARBA00004418"/>
    </source>
</evidence>
<gene>
    <name evidence="5" type="ORF">G3256_18115</name>
</gene>
<dbReference type="InterPro" id="IPR000914">
    <property type="entry name" value="SBP_5_dom"/>
</dbReference>
<organism evidence="5 6">
    <name type="scientific">Roseobacter ponti</name>
    <dbReference type="NCBI Taxonomy" id="1891787"/>
    <lineage>
        <taxon>Bacteria</taxon>
        <taxon>Pseudomonadati</taxon>
        <taxon>Pseudomonadota</taxon>
        <taxon>Alphaproteobacteria</taxon>
        <taxon>Rhodobacterales</taxon>
        <taxon>Roseobacteraceae</taxon>
        <taxon>Roseobacter</taxon>
    </lineage>
</organism>
<dbReference type="PIRSF" id="PIRSF002741">
    <property type="entry name" value="MppA"/>
    <property type="match status" value="1"/>
</dbReference>
<dbReference type="GO" id="GO:0043190">
    <property type="term" value="C:ATP-binding cassette (ABC) transporter complex"/>
    <property type="evidence" value="ECO:0007669"/>
    <property type="project" value="InterPro"/>
</dbReference>
<feature type="domain" description="Solute-binding protein family 5" evidence="4">
    <location>
        <begin position="104"/>
        <end position="452"/>
    </location>
</feature>
<dbReference type="EMBL" id="CP048788">
    <property type="protein sequence ID" value="QJF52952.1"/>
    <property type="molecule type" value="Genomic_DNA"/>
</dbReference>
<keyword evidence="6" id="KW-1185">Reference proteome</keyword>
<dbReference type="Pfam" id="PF00496">
    <property type="entry name" value="SBP_bac_5"/>
    <property type="match status" value="1"/>
</dbReference>
<dbReference type="Proteomes" id="UP000503308">
    <property type="component" value="Chromosome"/>
</dbReference>
<dbReference type="InterPro" id="IPR039424">
    <property type="entry name" value="SBP_5"/>
</dbReference>
<name>A0A858SYK8_9RHOB</name>